<evidence type="ECO:0000313" key="2">
    <source>
        <dbReference type="Proteomes" id="UP000008898"/>
    </source>
</evidence>
<protein>
    <recommendedName>
        <fullName evidence="3">Type IX secretion system membrane protein PorP/SprF</fullName>
    </recommendedName>
</protein>
<dbReference type="Pfam" id="PF11751">
    <property type="entry name" value="PorP_SprF"/>
    <property type="match status" value="1"/>
</dbReference>
<proteinExistence type="predicted"/>
<dbReference type="HOGENOM" id="CLU_3067867_0_0_10"/>
<accession>G0L910</accession>
<reference evidence="1 2" key="2">
    <citation type="journal article" date="2012" name="Environ. Microbiol.">
        <title>Characterization of the first alginolytic operons in a marine bacterium: from their emergence in marine Flavobacteriia to their independent transfers to marine Proteobacteria and human gut Bacteroides.</title>
        <authorList>
            <person name="Thomas F."/>
            <person name="Barbeyron T."/>
            <person name="Tonon T."/>
            <person name="Genicot S."/>
            <person name="Czjzek M."/>
            <person name="Michel G."/>
        </authorList>
    </citation>
    <scope>NUCLEOTIDE SEQUENCE [LARGE SCALE GENOMIC DNA]</scope>
    <source>
        <strain evidence="2">DSM 12802 / CCUG 47099 / CIP 106680 / NCIMB 13871 / Dsij</strain>
    </source>
</reference>
<reference evidence="2" key="1">
    <citation type="submission" date="2009-07" db="EMBL/GenBank/DDBJ databases">
        <title>Complete genome sequence of Zobellia galactanivorans Dsij.</title>
        <authorList>
            <consortium name="Genoscope - CEA"/>
        </authorList>
    </citation>
    <scope>NUCLEOTIDE SEQUENCE [LARGE SCALE GENOMIC DNA]</scope>
    <source>
        <strain evidence="2">DSM 12802 / CCUG 47099 / CIP 106680 / NCIMB 13871 / Dsij</strain>
    </source>
</reference>
<dbReference type="AlphaFoldDB" id="G0L910"/>
<sequence>MGAGYRFNESFSGLLLFDVGKGFDIGYAYENAVESPVSSIDAGTHELFMRIRI</sequence>
<gene>
    <name evidence="1" type="ordered locus">zobellia_225</name>
</gene>
<keyword evidence="2" id="KW-1185">Reference proteome</keyword>
<dbReference type="InterPro" id="IPR019861">
    <property type="entry name" value="PorP/SprF_Bacteroidetes"/>
</dbReference>
<evidence type="ECO:0000313" key="1">
    <source>
        <dbReference type="EMBL" id="CAZ94298.1"/>
    </source>
</evidence>
<evidence type="ECO:0008006" key="3">
    <source>
        <dbReference type="Google" id="ProtNLM"/>
    </source>
</evidence>
<name>G0L910_ZOBGA</name>
<dbReference type="Proteomes" id="UP000008898">
    <property type="component" value="Chromosome"/>
</dbReference>
<dbReference type="KEGG" id="zga:ZOBELLIA_225"/>
<organism evidence="1 2">
    <name type="scientific">Zobellia galactanivorans (strain DSM 12802 / CCUG 47099 / CIP 106680 / NCIMB 13871 / Dsij)</name>
    <dbReference type="NCBI Taxonomy" id="63186"/>
    <lineage>
        <taxon>Bacteria</taxon>
        <taxon>Pseudomonadati</taxon>
        <taxon>Bacteroidota</taxon>
        <taxon>Flavobacteriia</taxon>
        <taxon>Flavobacteriales</taxon>
        <taxon>Flavobacteriaceae</taxon>
        <taxon>Zobellia</taxon>
    </lineage>
</organism>
<dbReference type="EMBL" id="FP476056">
    <property type="protein sequence ID" value="CAZ94298.1"/>
    <property type="molecule type" value="Genomic_DNA"/>
</dbReference>
<dbReference type="OrthoDB" id="978914at2"/>